<evidence type="ECO:0000256" key="7">
    <source>
        <dbReference type="ARBA" id="ARBA00022840"/>
    </source>
</evidence>
<keyword evidence="8" id="KW-0902">Two-component regulatory system</keyword>
<evidence type="ECO:0000256" key="8">
    <source>
        <dbReference type="ARBA" id="ARBA00023012"/>
    </source>
</evidence>
<dbReference type="InterPro" id="IPR055558">
    <property type="entry name" value="DUF7134"/>
</dbReference>
<evidence type="ECO:0000256" key="4">
    <source>
        <dbReference type="ARBA" id="ARBA00022679"/>
    </source>
</evidence>
<feature type="transmembrane region" description="Helical" evidence="10">
    <location>
        <begin position="43"/>
        <end position="61"/>
    </location>
</feature>
<evidence type="ECO:0000256" key="3">
    <source>
        <dbReference type="ARBA" id="ARBA00022553"/>
    </source>
</evidence>
<comment type="catalytic activity">
    <reaction evidence="1">
        <text>ATP + protein L-histidine = ADP + protein N-phospho-L-histidine.</text>
        <dbReference type="EC" id="2.7.13.3"/>
    </reaction>
</comment>
<dbReference type="Gene3D" id="1.20.5.1930">
    <property type="match status" value="1"/>
</dbReference>
<reference evidence="12" key="1">
    <citation type="submission" date="2020-08" db="EMBL/GenBank/DDBJ databases">
        <title>Whole genome shotgun sequence of Actinocatenispora sera NBRC 101916.</title>
        <authorList>
            <person name="Komaki H."/>
            <person name="Tamura T."/>
        </authorList>
    </citation>
    <scope>NUCLEOTIDE SEQUENCE</scope>
    <source>
        <strain evidence="12">NBRC 101916</strain>
    </source>
</reference>
<dbReference type="AlphaFoldDB" id="A0A810L4S0"/>
<dbReference type="GO" id="GO:0005524">
    <property type="term" value="F:ATP binding"/>
    <property type="evidence" value="ECO:0007669"/>
    <property type="project" value="UniProtKB-KW"/>
</dbReference>
<evidence type="ECO:0000256" key="10">
    <source>
        <dbReference type="SAM" id="Phobius"/>
    </source>
</evidence>
<keyword evidence="13" id="KW-1185">Reference proteome</keyword>
<feature type="transmembrane region" description="Helical" evidence="10">
    <location>
        <begin position="115"/>
        <end position="132"/>
    </location>
</feature>
<dbReference type="InterPro" id="IPR005467">
    <property type="entry name" value="His_kinase_dom"/>
</dbReference>
<dbReference type="GO" id="GO:0016020">
    <property type="term" value="C:membrane"/>
    <property type="evidence" value="ECO:0007669"/>
    <property type="project" value="InterPro"/>
</dbReference>
<keyword evidence="4" id="KW-0808">Transferase</keyword>
<evidence type="ECO:0000256" key="6">
    <source>
        <dbReference type="ARBA" id="ARBA00022777"/>
    </source>
</evidence>
<keyword evidence="10" id="KW-0472">Membrane</keyword>
<evidence type="ECO:0000256" key="2">
    <source>
        <dbReference type="ARBA" id="ARBA00012438"/>
    </source>
</evidence>
<keyword evidence="3" id="KW-0597">Phosphoprotein</keyword>
<evidence type="ECO:0000313" key="13">
    <source>
        <dbReference type="Proteomes" id="UP000680750"/>
    </source>
</evidence>
<dbReference type="InterPro" id="IPR003594">
    <property type="entry name" value="HATPase_dom"/>
</dbReference>
<dbReference type="Proteomes" id="UP000680750">
    <property type="component" value="Chromosome"/>
</dbReference>
<gene>
    <name evidence="12" type="ORF">Asera_43350</name>
</gene>
<keyword evidence="6 12" id="KW-0418">Kinase</keyword>
<dbReference type="Pfam" id="PF23539">
    <property type="entry name" value="DUF7134"/>
    <property type="match status" value="1"/>
</dbReference>
<dbReference type="PROSITE" id="PS50109">
    <property type="entry name" value="HIS_KIN"/>
    <property type="match status" value="1"/>
</dbReference>
<dbReference type="EC" id="2.7.13.3" evidence="2"/>
<sequence length="419" mass="43934">MAAFGAVKRRLRHGSLLVDAALPAVVLLGYCLVLSVAPASSGVRLTPAAAVWAAVGVLPMVGRRRWPAPAVLATLALTLLGLAWPVTTQTQGIAVIVLTYGAAVRRPWRRAAPTFLVLWPASMVVGAVHRSAASSVLFALLVDVLIAMICFVLGQYQRTRRAYLQALEARAAEAERNQRVLAGQAVAEERRRIARELHDVVAHHVSVMGVLATGARRSLAKDPAGATDALGSIEQTGRTTLRELRRLLDVLRNDEESTEESGELAPAPGLPAIAGLVASVRQAGLPVDVQVDGEPYPVDAGIGLAVYRLIQEALTNAVKHAGPASAQVRLGFGPSALTVEVFDTGRGPAADAGRRGGHGLVGMRERVALYGGELATGPRPGGGFRVYARIPMDTLEGLSRLPDAAGHHPAADARPQGPA</sequence>
<dbReference type="GO" id="GO:0046983">
    <property type="term" value="F:protein dimerization activity"/>
    <property type="evidence" value="ECO:0007669"/>
    <property type="project" value="InterPro"/>
</dbReference>
<dbReference type="CDD" id="cd16917">
    <property type="entry name" value="HATPase_UhpB-NarQ-NarX-like"/>
    <property type="match status" value="1"/>
</dbReference>
<dbReference type="PANTHER" id="PTHR24421">
    <property type="entry name" value="NITRATE/NITRITE SENSOR PROTEIN NARX-RELATED"/>
    <property type="match status" value="1"/>
</dbReference>
<dbReference type="PANTHER" id="PTHR24421:SF10">
    <property type="entry name" value="NITRATE_NITRITE SENSOR PROTEIN NARQ"/>
    <property type="match status" value="1"/>
</dbReference>
<dbReference type="Gene3D" id="3.30.565.10">
    <property type="entry name" value="Histidine kinase-like ATPase, C-terminal domain"/>
    <property type="match status" value="1"/>
</dbReference>
<dbReference type="Pfam" id="PF07730">
    <property type="entry name" value="HisKA_3"/>
    <property type="match status" value="1"/>
</dbReference>
<dbReference type="Pfam" id="PF02518">
    <property type="entry name" value="HATPase_c"/>
    <property type="match status" value="1"/>
</dbReference>
<evidence type="ECO:0000259" key="11">
    <source>
        <dbReference type="PROSITE" id="PS50109"/>
    </source>
</evidence>
<dbReference type="SUPFAM" id="SSF55874">
    <property type="entry name" value="ATPase domain of HSP90 chaperone/DNA topoisomerase II/histidine kinase"/>
    <property type="match status" value="1"/>
</dbReference>
<evidence type="ECO:0000256" key="1">
    <source>
        <dbReference type="ARBA" id="ARBA00000085"/>
    </source>
</evidence>
<evidence type="ECO:0000313" key="12">
    <source>
        <dbReference type="EMBL" id="BCJ30227.1"/>
    </source>
</evidence>
<accession>A0A810L4S0</accession>
<keyword evidence="5" id="KW-0547">Nucleotide-binding</keyword>
<dbReference type="OrthoDB" id="227596at2"/>
<dbReference type="GO" id="GO:0000155">
    <property type="term" value="F:phosphorelay sensor kinase activity"/>
    <property type="evidence" value="ECO:0007669"/>
    <property type="project" value="InterPro"/>
</dbReference>
<feature type="domain" description="Histidine kinase" evidence="11">
    <location>
        <begin position="306"/>
        <end position="394"/>
    </location>
</feature>
<dbReference type="KEGG" id="aser:Asera_43350"/>
<evidence type="ECO:0000256" key="5">
    <source>
        <dbReference type="ARBA" id="ARBA00022741"/>
    </source>
</evidence>
<keyword evidence="10" id="KW-0812">Transmembrane</keyword>
<dbReference type="RefSeq" id="WP_157034791.1">
    <property type="nucleotide sequence ID" value="NZ_AP023354.1"/>
</dbReference>
<protein>
    <recommendedName>
        <fullName evidence="2">histidine kinase</fullName>
        <ecNumber evidence="2">2.7.13.3</ecNumber>
    </recommendedName>
</protein>
<feature type="region of interest" description="Disordered" evidence="9">
    <location>
        <begin position="399"/>
        <end position="419"/>
    </location>
</feature>
<feature type="transmembrane region" description="Helical" evidence="10">
    <location>
        <begin position="16"/>
        <end position="37"/>
    </location>
</feature>
<feature type="transmembrane region" description="Helical" evidence="10">
    <location>
        <begin position="138"/>
        <end position="156"/>
    </location>
</feature>
<dbReference type="EMBL" id="AP023354">
    <property type="protein sequence ID" value="BCJ30227.1"/>
    <property type="molecule type" value="Genomic_DNA"/>
</dbReference>
<evidence type="ECO:0000256" key="9">
    <source>
        <dbReference type="SAM" id="MobiDB-lite"/>
    </source>
</evidence>
<dbReference type="InterPro" id="IPR011712">
    <property type="entry name" value="Sig_transdc_His_kin_sub3_dim/P"/>
</dbReference>
<organism evidence="12 13">
    <name type="scientific">Actinocatenispora sera</name>
    <dbReference type="NCBI Taxonomy" id="390989"/>
    <lineage>
        <taxon>Bacteria</taxon>
        <taxon>Bacillati</taxon>
        <taxon>Actinomycetota</taxon>
        <taxon>Actinomycetes</taxon>
        <taxon>Micromonosporales</taxon>
        <taxon>Micromonosporaceae</taxon>
        <taxon>Actinocatenispora</taxon>
    </lineage>
</organism>
<dbReference type="InterPro" id="IPR050482">
    <property type="entry name" value="Sensor_HK_TwoCompSys"/>
</dbReference>
<name>A0A810L4S0_9ACTN</name>
<dbReference type="InterPro" id="IPR036890">
    <property type="entry name" value="HATPase_C_sf"/>
</dbReference>
<dbReference type="SMART" id="SM00387">
    <property type="entry name" value="HATPase_c"/>
    <property type="match status" value="1"/>
</dbReference>
<keyword evidence="10" id="KW-1133">Transmembrane helix</keyword>
<proteinExistence type="predicted"/>
<keyword evidence="7" id="KW-0067">ATP-binding</keyword>